<dbReference type="Proteomes" id="UP001296969">
    <property type="component" value="Unassembled WGS sequence"/>
</dbReference>
<proteinExistence type="predicted"/>
<dbReference type="RefSeq" id="WP_228399186.1">
    <property type="nucleotide sequence ID" value="NZ_JADRCP010000006.1"/>
</dbReference>
<evidence type="ECO:0000313" key="2">
    <source>
        <dbReference type="EMBL" id="MBK5177944.1"/>
    </source>
</evidence>
<comment type="caution">
    <text evidence="2">The sequence shown here is derived from an EMBL/GenBank/DDBJ whole genome shotgun (WGS) entry which is preliminary data.</text>
</comment>
<keyword evidence="4" id="KW-1185">Reference proteome</keyword>
<dbReference type="InterPro" id="IPR036388">
    <property type="entry name" value="WH-like_DNA-bd_sf"/>
</dbReference>
<dbReference type="Proteomes" id="UP000807542">
    <property type="component" value="Unassembled WGS sequence"/>
</dbReference>
<organism evidence="2 3">
    <name type="scientific">Limnobaculum xujianqingii</name>
    <dbReference type="NCBI Taxonomy" id="2738837"/>
    <lineage>
        <taxon>Bacteria</taxon>
        <taxon>Pseudomonadati</taxon>
        <taxon>Pseudomonadota</taxon>
        <taxon>Gammaproteobacteria</taxon>
        <taxon>Enterobacterales</taxon>
        <taxon>Budviciaceae</taxon>
        <taxon>Limnobaculum</taxon>
    </lineage>
</organism>
<evidence type="ECO:0000313" key="4">
    <source>
        <dbReference type="Proteomes" id="UP001296969"/>
    </source>
</evidence>
<sequence length="92" mass="10491">MKKGVPICHHCDESSGIKKHGITAAGFQRYFCMLCKRSFQTGYTYKGREQYIAGQIERLLLDGLTPEQISEEIQVEFNTVKQHVKKLSLLAD</sequence>
<evidence type="ECO:0000313" key="3">
    <source>
        <dbReference type="Proteomes" id="UP000807542"/>
    </source>
</evidence>
<accession>A0A9D7AKM1</accession>
<dbReference type="Gene3D" id="1.10.10.10">
    <property type="entry name" value="Winged helix-like DNA-binding domain superfamily/Winged helix DNA-binding domain"/>
    <property type="match status" value="1"/>
</dbReference>
<dbReference type="AlphaFoldDB" id="A0A9D7AKM1"/>
<reference evidence="2 4" key="1">
    <citation type="submission" date="2020-11" db="EMBL/GenBank/DDBJ databases">
        <title>Insectihabitans protaetiae gen. nov. sp. nov. and Insectihabitans allomyrinae sp. nov., isolated from larvae of Protaetia brevitarsis seulensis and Allomyrina dichotoma, respectively.</title>
        <authorList>
            <person name="Lee S.D."/>
            <person name="Byeon Y.-S."/>
            <person name="Kim S.-M."/>
            <person name="Yang H.L."/>
            <person name="Kim I.S."/>
        </authorList>
    </citation>
    <scope>NUCLEOTIDE SEQUENCE</scope>
    <source>
        <strain evidence="2">CWB-B4</strain>
        <strain evidence="1 4">CWB-B43</strain>
    </source>
</reference>
<dbReference type="PANTHER" id="PTHR47923:SF1">
    <property type="entry name" value="INSERTION ELEMENT IS1 1 PROTEIN INSA-RELATED"/>
    <property type="match status" value="1"/>
</dbReference>
<name>A0A9D7AKM1_9GAMM</name>
<dbReference type="EMBL" id="JADRCP010000006">
    <property type="protein sequence ID" value="MBK5177944.1"/>
    <property type="molecule type" value="Genomic_DNA"/>
</dbReference>
<protein>
    <submittedName>
        <fullName evidence="2">IS1 family transposase</fullName>
    </submittedName>
</protein>
<dbReference type="GO" id="GO:0006313">
    <property type="term" value="P:DNA transposition"/>
    <property type="evidence" value="ECO:0007669"/>
    <property type="project" value="TreeGrafter"/>
</dbReference>
<dbReference type="PANTHER" id="PTHR47923">
    <property type="entry name" value="INSERTION ELEMENT IS1 1 PROTEIN INSA-RELATED"/>
    <property type="match status" value="1"/>
</dbReference>
<dbReference type="EMBL" id="JADRCQ010000006">
    <property type="protein sequence ID" value="MBK5074724.1"/>
    <property type="molecule type" value="Genomic_DNA"/>
</dbReference>
<evidence type="ECO:0000313" key="1">
    <source>
        <dbReference type="EMBL" id="MBK5074724.1"/>
    </source>
</evidence>
<dbReference type="InterPro" id="IPR051252">
    <property type="entry name" value="IS1_transposase_InsA"/>
</dbReference>
<gene>
    <name evidence="2" type="ORF">I2492_16635</name>
    <name evidence="1" type="ORF">I2493_17080</name>
</gene>